<dbReference type="GeneID" id="64975924"/>
<organism evidence="2 3">
    <name type="scientific">Aspergillus puulaauensis</name>
    <dbReference type="NCBI Taxonomy" id="1220207"/>
    <lineage>
        <taxon>Eukaryota</taxon>
        <taxon>Fungi</taxon>
        <taxon>Dikarya</taxon>
        <taxon>Ascomycota</taxon>
        <taxon>Pezizomycotina</taxon>
        <taxon>Eurotiomycetes</taxon>
        <taxon>Eurotiomycetidae</taxon>
        <taxon>Eurotiales</taxon>
        <taxon>Aspergillaceae</taxon>
        <taxon>Aspergillus</taxon>
    </lineage>
</organism>
<keyword evidence="3" id="KW-1185">Reference proteome</keyword>
<sequence length="71" mass="8147">MAQLGMQQWAMVDAISIAYVMVSSTRQRRRQASEGDPLDWGIKEREREPIRGDGEARIWTFAGAFSDQFQI</sequence>
<proteinExistence type="predicted"/>
<dbReference type="KEGG" id="apuu:APUU_50630A"/>
<reference evidence="2" key="1">
    <citation type="submission" date="2021-01" db="EMBL/GenBank/DDBJ databases">
        <authorList>
            <consortium name="Aspergillus puulaauensis MK2 genome sequencing consortium"/>
            <person name="Kazuki M."/>
            <person name="Futagami T."/>
        </authorList>
    </citation>
    <scope>NUCLEOTIDE SEQUENCE</scope>
    <source>
        <strain evidence="2">MK2</strain>
    </source>
</reference>
<evidence type="ECO:0000256" key="1">
    <source>
        <dbReference type="SAM" id="MobiDB-lite"/>
    </source>
</evidence>
<feature type="region of interest" description="Disordered" evidence="1">
    <location>
        <begin position="26"/>
        <end position="47"/>
    </location>
</feature>
<dbReference type="EMBL" id="AP024447">
    <property type="protein sequence ID" value="BCS25919.1"/>
    <property type="molecule type" value="Genomic_DNA"/>
</dbReference>
<reference evidence="2" key="2">
    <citation type="submission" date="2021-02" db="EMBL/GenBank/DDBJ databases">
        <title>Aspergillus puulaauensis MK2 genome sequence.</title>
        <authorList>
            <person name="Futagami T."/>
            <person name="Mori K."/>
            <person name="Kadooka C."/>
            <person name="Tanaka T."/>
        </authorList>
    </citation>
    <scope>NUCLEOTIDE SEQUENCE</scope>
    <source>
        <strain evidence="2">MK2</strain>
    </source>
</reference>
<dbReference type="AlphaFoldDB" id="A0A7R7XSE0"/>
<dbReference type="Proteomes" id="UP000654913">
    <property type="component" value="Chromosome 5"/>
</dbReference>
<protein>
    <submittedName>
        <fullName evidence="2">Uncharacterized protein</fullName>
    </submittedName>
</protein>
<evidence type="ECO:0000313" key="3">
    <source>
        <dbReference type="Proteomes" id="UP000654913"/>
    </source>
</evidence>
<name>A0A7R7XSE0_9EURO</name>
<accession>A0A7R7XSE0</accession>
<gene>
    <name evidence="2" type="ORF">APUU_50630A</name>
</gene>
<evidence type="ECO:0000313" key="2">
    <source>
        <dbReference type="EMBL" id="BCS25919.1"/>
    </source>
</evidence>
<dbReference type="RefSeq" id="XP_041558113.1">
    <property type="nucleotide sequence ID" value="XM_041705648.1"/>
</dbReference>